<feature type="region of interest" description="Disordered" evidence="1">
    <location>
        <begin position="63"/>
        <end position="85"/>
    </location>
</feature>
<reference evidence="3" key="1">
    <citation type="submission" date="2023-07" db="EMBL/GenBank/DDBJ databases">
        <title>Whole genome shotgun sequence of Streptomyces spororaveus NBRC 15456.</title>
        <authorList>
            <person name="Komaki H."/>
            <person name="Tamura T."/>
        </authorList>
    </citation>
    <scope>NUCLEOTIDE SEQUENCE [LARGE SCALE GENOMIC DNA]</scope>
    <source>
        <strain evidence="3">NBRC 15456</strain>
    </source>
</reference>
<evidence type="ECO:0000313" key="2">
    <source>
        <dbReference type="EMBL" id="GHI74538.1"/>
    </source>
</evidence>
<sequence>MAGVAMVCGRGAVTPAVVNASAMAALSRVWGLHCLAASAHRWRAAGAAPDALNIRRNLPIHRSDHDAAAPAPGGKKQRGLRGLGPPQAFTGDAWAAWWWNLESSFVCEERL</sequence>
<comment type="caution">
    <text evidence="2">The sequence shown here is derived from an EMBL/GenBank/DDBJ whole genome shotgun (WGS) entry which is preliminary data.</text>
</comment>
<gene>
    <name evidence="2" type="ORF">Sspor_00990</name>
</gene>
<dbReference type="Proteomes" id="UP000608522">
    <property type="component" value="Unassembled WGS sequence"/>
</dbReference>
<accession>A0ABQ3T2C1</accession>
<protein>
    <submittedName>
        <fullName evidence="2">Uncharacterized protein</fullName>
    </submittedName>
</protein>
<dbReference type="EMBL" id="BNED01000002">
    <property type="protein sequence ID" value="GHI74538.1"/>
    <property type="molecule type" value="Genomic_DNA"/>
</dbReference>
<evidence type="ECO:0000313" key="3">
    <source>
        <dbReference type="Proteomes" id="UP000608522"/>
    </source>
</evidence>
<organism evidence="2 3">
    <name type="scientific">Streptomyces spororaveus</name>
    <dbReference type="NCBI Taxonomy" id="284039"/>
    <lineage>
        <taxon>Bacteria</taxon>
        <taxon>Bacillati</taxon>
        <taxon>Actinomycetota</taxon>
        <taxon>Actinomycetes</taxon>
        <taxon>Kitasatosporales</taxon>
        <taxon>Streptomycetaceae</taxon>
        <taxon>Streptomyces</taxon>
    </lineage>
</organism>
<proteinExistence type="predicted"/>
<evidence type="ECO:0000256" key="1">
    <source>
        <dbReference type="SAM" id="MobiDB-lite"/>
    </source>
</evidence>
<name>A0ABQ3T2C1_9ACTN</name>
<keyword evidence="3" id="KW-1185">Reference proteome</keyword>